<dbReference type="Gene3D" id="1.50.10.20">
    <property type="match status" value="1"/>
</dbReference>
<dbReference type="Proteomes" id="UP000050430">
    <property type="component" value="Unassembled WGS sequence"/>
</dbReference>
<organism evidence="1 2">
    <name type="scientific">Leptolinea tardivitalis</name>
    <dbReference type="NCBI Taxonomy" id="229920"/>
    <lineage>
        <taxon>Bacteria</taxon>
        <taxon>Bacillati</taxon>
        <taxon>Chloroflexota</taxon>
        <taxon>Anaerolineae</taxon>
        <taxon>Anaerolineales</taxon>
        <taxon>Anaerolineaceae</taxon>
        <taxon>Leptolinea</taxon>
    </lineage>
</organism>
<gene>
    <name evidence="1" type="ORF">ADM99_03200</name>
</gene>
<dbReference type="STRING" id="229920.ADM99_03200"/>
<dbReference type="EMBL" id="LGCK01000006">
    <property type="protein sequence ID" value="KPL73250.1"/>
    <property type="molecule type" value="Genomic_DNA"/>
</dbReference>
<evidence type="ECO:0008006" key="3">
    <source>
        <dbReference type="Google" id="ProtNLM"/>
    </source>
</evidence>
<dbReference type="SUPFAM" id="SSF48239">
    <property type="entry name" value="Terpenoid cyclases/Protein prenyltransferases"/>
    <property type="match status" value="1"/>
</dbReference>
<name>A0A0N8GLR7_9CHLR</name>
<proteinExistence type="predicted"/>
<dbReference type="RefSeq" id="WP_062421651.1">
    <property type="nucleotide sequence ID" value="NZ_BBYA01000009.1"/>
</dbReference>
<keyword evidence="2" id="KW-1185">Reference proteome</keyword>
<protein>
    <recommendedName>
        <fullName evidence="3">Nitrogen fixation protein NifH</fullName>
    </recommendedName>
</protein>
<evidence type="ECO:0000313" key="1">
    <source>
        <dbReference type="EMBL" id="KPL73250.1"/>
    </source>
</evidence>
<dbReference type="OrthoDB" id="370326at2"/>
<dbReference type="InterPro" id="IPR008930">
    <property type="entry name" value="Terpenoid_cyclase/PrenylTrfase"/>
</dbReference>
<reference evidence="1 2" key="1">
    <citation type="submission" date="2015-07" db="EMBL/GenBank/DDBJ databases">
        <title>Genome sequence of Leptolinea tardivitalis DSM 16556.</title>
        <authorList>
            <person name="Hemp J."/>
            <person name="Ward L.M."/>
            <person name="Pace L.A."/>
            <person name="Fischer W.W."/>
        </authorList>
    </citation>
    <scope>NUCLEOTIDE SEQUENCE [LARGE SCALE GENOMIC DNA]</scope>
    <source>
        <strain evidence="1 2">YMTK-2</strain>
    </source>
</reference>
<sequence length="337" mass="37695">MRWTDKINGDSLSWLVNSPIPEVRNMALGDLLDRPKDDPERKSARKEACTTGTIALVLSKMVGDGYWQKAGPGYGPKYRSTVWSVTLLGQLGADIDDDPRIGQACQYVLNNTMACNGQMSYNGKPSGTIDCLQGNLCWALKQMGCTDPRLDLAYDWIARTVTGEGLAPMTEKKAEMRYYAYKCGPNFACGANNKLPCAWGAVKIMMAAAQIPASERTPLLQQAIQQGVDFFFSIDPVTADYPRATEGKPNRDWWDFGFPVFYITDLLQVAEALTALGYGSDPRMKSLIEFILSKQDEQGRWNLEYNYGSKTWGNFGRMNKPNEWVTLRALRVIRQFG</sequence>
<comment type="caution">
    <text evidence="1">The sequence shown here is derived from an EMBL/GenBank/DDBJ whole genome shotgun (WGS) entry which is preliminary data.</text>
</comment>
<accession>A0A0N8GLR7</accession>
<evidence type="ECO:0000313" key="2">
    <source>
        <dbReference type="Proteomes" id="UP000050430"/>
    </source>
</evidence>
<dbReference type="AlphaFoldDB" id="A0A0N8GLR7"/>